<proteinExistence type="predicted"/>
<dbReference type="KEGG" id="taa:NMY3_03525"/>
<keyword evidence="2" id="KW-1185">Reference proteome</keyword>
<reference evidence="2" key="1">
    <citation type="submission" date="2015-10" db="EMBL/GenBank/DDBJ databases">
        <title>Niche specialization of a soil ammonia-oxidizing archaeon, Candidatus Nitrosocosmicus oleophilus.</title>
        <authorList>
            <person name="Jung M.-Y."/>
            <person name="Rhee S.-K."/>
        </authorList>
    </citation>
    <scope>NUCLEOTIDE SEQUENCE [LARGE SCALE GENOMIC DNA]</scope>
    <source>
        <strain evidence="2">MY3</strain>
    </source>
</reference>
<organism evidence="1 2">
    <name type="scientific">Candidatus Nitrosocosmicus oleophilus</name>
    <dbReference type="NCBI Taxonomy" id="1353260"/>
    <lineage>
        <taxon>Archaea</taxon>
        <taxon>Nitrososphaerota</taxon>
        <taxon>Nitrososphaeria</taxon>
        <taxon>Nitrososphaerales</taxon>
        <taxon>Nitrososphaeraceae</taxon>
        <taxon>Candidatus Nitrosocosmicus</taxon>
    </lineage>
</organism>
<gene>
    <name evidence="1" type="ORF">NMY3_03525</name>
</gene>
<name>A0A654M388_9ARCH</name>
<accession>A0A654M388</accession>
<sequence length="56" mass="6485">MIKIKCAISIEKPYSRYGQASNTDDIHLLDGLYKVKIYYSILKIEIYLTLDIFVGL</sequence>
<dbReference type="Proteomes" id="UP000058925">
    <property type="component" value="Chromosome"/>
</dbReference>
<protein>
    <submittedName>
        <fullName evidence="1">Uncharacterized protein</fullName>
    </submittedName>
</protein>
<dbReference type="AlphaFoldDB" id="A0A654M388"/>
<dbReference type="EMBL" id="CP012850">
    <property type="protein sequence ID" value="ALI37707.1"/>
    <property type="molecule type" value="Genomic_DNA"/>
</dbReference>
<evidence type="ECO:0000313" key="2">
    <source>
        <dbReference type="Proteomes" id="UP000058925"/>
    </source>
</evidence>
<evidence type="ECO:0000313" key="1">
    <source>
        <dbReference type="EMBL" id="ALI37707.1"/>
    </source>
</evidence>